<gene>
    <name evidence="2" type="ORF">ISF_01600</name>
</gene>
<dbReference type="EMBL" id="AZHB01000002">
    <property type="protein sequence ID" value="OAA72527.1"/>
    <property type="molecule type" value="Genomic_DNA"/>
</dbReference>
<dbReference type="STRING" id="1081104.A0A168DEY2"/>
<dbReference type="AlphaFoldDB" id="A0A168DEY2"/>
<feature type="region of interest" description="Disordered" evidence="1">
    <location>
        <begin position="113"/>
        <end position="133"/>
    </location>
</feature>
<dbReference type="InterPro" id="IPR055335">
    <property type="entry name" value="Ucp6/RUP1"/>
</dbReference>
<dbReference type="OrthoDB" id="4489171at2759"/>
<reference evidence="2 3" key="1">
    <citation type="journal article" date="2016" name="Genome Biol. Evol.">
        <title>Divergent and convergent evolution of fungal pathogenicity.</title>
        <authorList>
            <person name="Shang Y."/>
            <person name="Xiao G."/>
            <person name="Zheng P."/>
            <person name="Cen K."/>
            <person name="Zhan S."/>
            <person name="Wang C."/>
        </authorList>
    </citation>
    <scope>NUCLEOTIDE SEQUENCE [LARGE SCALE GENOMIC DNA]</scope>
    <source>
        <strain evidence="2 3">ARSEF 2679</strain>
    </source>
</reference>
<sequence>MEPTEDQISQVIDFAGLDRLADRDMVIQALKNNGGNSEAVIMSYFDNPDSFRQRFTMQWNDSMFGADRNGENDNTAGSSFHIEEPNPNPSFFIESMDNSMHEGDVIAGVTPPPDRYSLGAPSRPPSRSNAKSPLGRMIDITASDAPRFVDQTDQDQLSQDMERALRESAQEAGIAAPGQESGVLENYASTPHFGPATRTQYENDDWAMVRLAATASRASNALPASDRQRKTDAPAFLVQHPNTVGSHKLGGVLTILHEIPLARNALLRCGEPCEAYGFDSEWWQGKSITPVQSVHVQTPGSDLESPQEEDATPGFEAEIHRLMAFLDSTERSYGSSSILTNMIPDPATGVEKQFYEHLGQRHGEHLHPLTQVASLTLLHDDGSSDEPSDGDARFGLLEIEHLKGDYNHIKTLYEALDHLMWSDVLSWNEISDESKMAVFKDMGEVLALKFGGEGPEDSLDIPTEFYPERYLTTRKREAGRIQTAWCETKLAMMRIAREEKEVREWRDDFNQISFNKKAKMEKAVEHWKVFEKYLQSAGQFAGMQQSGFDTNRFPDYHDAPGCPSEIQQQAADKVGDVLKLVERVLADVDKALEGLDAELARLKAKQRSLGRLLTDPDKPDRPQPMTCKKYLLRGVATERDVIFVCRRQQTDLVDLGDSASKRDQWWRLAYALGEEHPVKAEKIEMERVMREVWQETKTPLIIYATEDALRIPNDPLTLPLERFVKADNKTFRNELNMERANKQENSPREYQFLDPISPSKRKHRSSSPDSLDTNHASLGSDGDNAFDNPFEDQAASFSVQGGNYEPHVVTTDDLPEFADMGPGDGTQLELVQTKPIYREVAPGPPQEMEQLPPLQPFIAASVKGHSEESPKTDSVRDVEMPSLEKES</sequence>
<dbReference type="Proteomes" id="UP000076744">
    <property type="component" value="Unassembled WGS sequence"/>
</dbReference>
<evidence type="ECO:0000256" key="1">
    <source>
        <dbReference type="SAM" id="MobiDB-lite"/>
    </source>
</evidence>
<evidence type="ECO:0000313" key="3">
    <source>
        <dbReference type="Proteomes" id="UP000076744"/>
    </source>
</evidence>
<name>A0A168DEY2_CORFA</name>
<dbReference type="PANTHER" id="PTHR39597:SF1">
    <property type="entry name" value="UBA DOMAIN-CONTAINING PROTEIN RUP1"/>
    <property type="match status" value="1"/>
</dbReference>
<dbReference type="GO" id="GO:0005634">
    <property type="term" value="C:nucleus"/>
    <property type="evidence" value="ECO:0007669"/>
    <property type="project" value="TreeGrafter"/>
</dbReference>
<dbReference type="RefSeq" id="XP_018707973.1">
    <property type="nucleotide sequence ID" value="XM_018845207.1"/>
</dbReference>
<feature type="region of interest" description="Disordered" evidence="1">
    <location>
        <begin position="840"/>
        <end position="887"/>
    </location>
</feature>
<accession>A0A168DEY2</accession>
<proteinExistence type="predicted"/>
<evidence type="ECO:0000313" key="2">
    <source>
        <dbReference type="EMBL" id="OAA72527.1"/>
    </source>
</evidence>
<dbReference type="GO" id="GO:0016579">
    <property type="term" value="P:protein deubiquitination"/>
    <property type="evidence" value="ECO:0007669"/>
    <property type="project" value="TreeGrafter"/>
</dbReference>
<comment type="caution">
    <text evidence="2">The sequence shown here is derived from an EMBL/GenBank/DDBJ whole genome shotgun (WGS) entry which is preliminary data.</text>
</comment>
<dbReference type="GeneID" id="30017892"/>
<dbReference type="PANTHER" id="PTHR39597">
    <property type="entry name" value="UBA DOMAIN-CONTAINING PROTEIN RUP1"/>
    <property type="match status" value="1"/>
</dbReference>
<organism evidence="2 3">
    <name type="scientific">Cordyceps fumosorosea (strain ARSEF 2679)</name>
    <name type="common">Isaria fumosorosea</name>
    <dbReference type="NCBI Taxonomy" id="1081104"/>
    <lineage>
        <taxon>Eukaryota</taxon>
        <taxon>Fungi</taxon>
        <taxon>Dikarya</taxon>
        <taxon>Ascomycota</taxon>
        <taxon>Pezizomycotina</taxon>
        <taxon>Sordariomycetes</taxon>
        <taxon>Hypocreomycetidae</taxon>
        <taxon>Hypocreales</taxon>
        <taxon>Cordycipitaceae</taxon>
        <taxon>Cordyceps</taxon>
    </lineage>
</organism>
<dbReference type="GO" id="GO:0005829">
    <property type="term" value="C:cytosol"/>
    <property type="evidence" value="ECO:0007669"/>
    <property type="project" value="TreeGrafter"/>
</dbReference>
<keyword evidence="3" id="KW-1185">Reference proteome</keyword>
<feature type="compositionally biased region" description="Basic and acidic residues" evidence="1">
    <location>
        <begin position="738"/>
        <end position="747"/>
    </location>
</feature>
<feature type="region of interest" description="Disordered" evidence="1">
    <location>
        <begin position="738"/>
        <end position="790"/>
    </location>
</feature>
<feature type="compositionally biased region" description="Basic and acidic residues" evidence="1">
    <location>
        <begin position="864"/>
        <end position="887"/>
    </location>
</feature>
<protein>
    <submittedName>
        <fullName evidence="2">Ubiquitin interaction domain-containing protein</fullName>
    </submittedName>
</protein>